<protein>
    <submittedName>
        <fullName evidence="2">Uncharacterized protein</fullName>
    </submittedName>
</protein>
<feature type="transmembrane region" description="Helical" evidence="1">
    <location>
        <begin position="20"/>
        <end position="41"/>
    </location>
</feature>
<evidence type="ECO:0000313" key="2">
    <source>
        <dbReference type="EMBL" id="KQL53914.1"/>
    </source>
</evidence>
<proteinExistence type="predicted"/>
<keyword evidence="1" id="KW-0472">Membrane</keyword>
<dbReference type="RefSeq" id="WP_055739654.1">
    <property type="nucleotide sequence ID" value="NZ_JAAIWL010000001.1"/>
</dbReference>
<name>A0A0Q3WWS6_9BACI</name>
<keyword evidence="1" id="KW-0812">Transmembrane</keyword>
<dbReference type="STRING" id="157838.AN964_10660"/>
<reference evidence="2 3" key="1">
    <citation type="submission" date="2015-09" db="EMBL/GenBank/DDBJ databases">
        <title>Genome sequencing project for genomic taxonomy and phylogenomics of Bacillus-like bacteria.</title>
        <authorList>
            <person name="Liu B."/>
            <person name="Wang J."/>
            <person name="Zhu Y."/>
            <person name="Liu G."/>
            <person name="Chen Q."/>
            <person name="Chen Z."/>
            <person name="Lan J."/>
            <person name="Che J."/>
            <person name="Ge C."/>
            <person name="Shi H."/>
            <person name="Pan Z."/>
            <person name="Liu X."/>
        </authorList>
    </citation>
    <scope>NUCLEOTIDE SEQUENCE [LARGE SCALE GENOMIC DNA]</scope>
    <source>
        <strain evidence="2 3">LMG 18435</strain>
    </source>
</reference>
<feature type="transmembrane region" description="Helical" evidence="1">
    <location>
        <begin position="47"/>
        <end position="65"/>
    </location>
</feature>
<dbReference type="Proteomes" id="UP000051888">
    <property type="component" value="Unassembled WGS sequence"/>
</dbReference>
<accession>A0A0Q3WWS6</accession>
<keyword evidence="3" id="KW-1185">Reference proteome</keyword>
<comment type="caution">
    <text evidence="2">The sequence shown here is derived from an EMBL/GenBank/DDBJ whole genome shotgun (WGS) entry which is preliminary data.</text>
</comment>
<keyword evidence="1" id="KW-1133">Transmembrane helix</keyword>
<evidence type="ECO:0000256" key="1">
    <source>
        <dbReference type="SAM" id="Phobius"/>
    </source>
</evidence>
<dbReference type="EMBL" id="LJJC01000004">
    <property type="protein sequence ID" value="KQL53914.1"/>
    <property type="molecule type" value="Genomic_DNA"/>
</dbReference>
<feature type="transmembrane region" description="Helical" evidence="1">
    <location>
        <begin position="72"/>
        <end position="96"/>
    </location>
</feature>
<organism evidence="2 3">
    <name type="scientific">Heyndrickxia shackletonii</name>
    <dbReference type="NCBI Taxonomy" id="157838"/>
    <lineage>
        <taxon>Bacteria</taxon>
        <taxon>Bacillati</taxon>
        <taxon>Bacillota</taxon>
        <taxon>Bacilli</taxon>
        <taxon>Bacillales</taxon>
        <taxon>Bacillaceae</taxon>
        <taxon>Heyndrickxia</taxon>
    </lineage>
</organism>
<gene>
    <name evidence="2" type="ORF">AN964_10660</name>
</gene>
<sequence>MTDQDKTSKESGGKNGEGSIWAGIGIGMGIYLVIYLIASIIQLETLLFFVGPIVHLITMIVFLAIGKRFTGIGLLILAGIILLLVSACFGFVIFSLNNG</sequence>
<dbReference type="PATRIC" id="fig|157838.3.peg.2345"/>
<dbReference type="AlphaFoldDB" id="A0A0Q3WWS6"/>
<evidence type="ECO:0000313" key="3">
    <source>
        <dbReference type="Proteomes" id="UP000051888"/>
    </source>
</evidence>